<evidence type="ECO:0000256" key="7">
    <source>
        <dbReference type="ARBA" id="ARBA00022803"/>
    </source>
</evidence>
<comment type="similarity">
    <text evidence="2">Belongs to the glycosyltransferase 41 family. O-GlcNAc transferase subfamily.</text>
</comment>
<dbReference type="SUPFAM" id="SSF53756">
    <property type="entry name" value="UDP-Glycosyltransferase/glycogen phosphorylase"/>
    <property type="match status" value="1"/>
</dbReference>
<dbReference type="PROSITE" id="PS50005">
    <property type="entry name" value="TPR"/>
    <property type="match status" value="7"/>
</dbReference>
<dbReference type="Pfam" id="PF14559">
    <property type="entry name" value="TPR_19"/>
    <property type="match status" value="1"/>
</dbReference>
<dbReference type="Pfam" id="PF13424">
    <property type="entry name" value="TPR_12"/>
    <property type="match status" value="1"/>
</dbReference>
<evidence type="ECO:0000256" key="1">
    <source>
        <dbReference type="ARBA" id="ARBA00004922"/>
    </source>
</evidence>
<dbReference type="SUPFAM" id="SSF48452">
    <property type="entry name" value="TPR-like"/>
    <property type="match status" value="2"/>
</dbReference>
<evidence type="ECO:0000256" key="2">
    <source>
        <dbReference type="ARBA" id="ARBA00005386"/>
    </source>
</evidence>
<evidence type="ECO:0000313" key="9">
    <source>
        <dbReference type="EMBL" id="VAW88414.1"/>
    </source>
</evidence>
<dbReference type="SMART" id="SM00028">
    <property type="entry name" value="TPR"/>
    <property type="match status" value="10"/>
</dbReference>
<feature type="domain" description="O-GlcNAc transferase C-terminal" evidence="8">
    <location>
        <begin position="285"/>
        <end position="441"/>
    </location>
</feature>
<name>A0A3B1A3W3_9ZZZZ</name>
<feature type="domain" description="O-GlcNAc transferase C-terminal" evidence="8">
    <location>
        <begin position="449"/>
        <end position="633"/>
    </location>
</feature>
<sequence>MNLEKLFQRGVDLHNQHLLEEAKETYQKVLSKEPRHAEALYYTGIIHAQLGHPIEAIKLYKKSLAVKPDTSAVHNDLGITLNNLQKHSEALAAFQHAVKADPENVEAYNNLGGVLGYFERSDEAQACFIKALAIMPDHDEANYNLGVVFSDRKQFSTAEQYYNNALKRNPDHFRALTNLGIIKMKQQHLQQACAYFQQALKIEPGHSNTLSQLAICLRQMCSWESFAEIQQSLIQWHQSSQTVPNAFAFLMWSDDPAAQQKCARSYTKSIINNSFNPINALPANDAPRIKVAYLSADFREHPVSYLTAELYELHDRTKFEITAIAYGPPNNSPMRQRLMKAFDHFHEAGHLSDTEVAELIASSGIHIVVDLTGHTHGSRLAVLARRPAPIQINYLGYIGTMGAKFIDYILVDKFSVPAQQQPFFDEQLVHLPCYMVTDSKQKASDKTPSKSSCCLPEKGFVYCCFNNTSKITPTLFSIWMRCLKAVPDSVLWLVDDNEWMRENLRREAKQHNIDPHRLIFAVRIPLPEHLARQRLADLFLDTLPYNAGTTASDALGIGLPVITCPGNSFVSRMSGSLLHAAGLPELAVETLSDYEALAIRLACEPELLKITKAKLIDNRSSAPLFDSQKFCTNFEAALTLMVDKWHDSVKNPSQQMTEKPNLIAMLEDTVALHQKGDIDTAEDGYKKILEKEPENADALHLYGVINAQRGNIDKAIALYHHAIRIDSGLYAAHNNLGIALGSIGEFHQAAESFRHANEISPNDESHHNLGNCHYYLKQYNEAISQYEKALAINPDHANSQRNIKACLKHLEQ</sequence>
<dbReference type="Pfam" id="PF13181">
    <property type="entry name" value="TPR_8"/>
    <property type="match status" value="2"/>
</dbReference>
<dbReference type="EC" id="2.4.1.255" evidence="3"/>
<dbReference type="Pfam" id="PF07719">
    <property type="entry name" value="TPR_2"/>
    <property type="match status" value="2"/>
</dbReference>
<evidence type="ECO:0000259" key="8">
    <source>
        <dbReference type="Pfam" id="PF13844"/>
    </source>
</evidence>
<proteinExistence type="inferred from homology"/>
<keyword evidence="4" id="KW-0328">Glycosyltransferase</keyword>
<dbReference type="InterPro" id="IPR029489">
    <property type="entry name" value="OGT/SEC/SPY_C"/>
</dbReference>
<dbReference type="PANTHER" id="PTHR44998:SF1">
    <property type="entry name" value="UDP-N-ACETYLGLUCOSAMINE--PEPTIDE N-ACETYLGLUCOSAMINYLTRANSFERASE 110 KDA SUBUNIT"/>
    <property type="match status" value="1"/>
</dbReference>
<organism evidence="9">
    <name type="scientific">hydrothermal vent metagenome</name>
    <dbReference type="NCBI Taxonomy" id="652676"/>
    <lineage>
        <taxon>unclassified sequences</taxon>
        <taxon>metagenomes</taxon>
        <taxon>ecological metagenomes</taxon>
    </lineage>
</organism>
<protein>
    <recommendedName>
        <fullName evidence="3">protein O-GlcNAc transferase</fullName>
        <ecNumber evidence="3">2.4.1.255</ecNumber>
    </recommendedName>
</protein>
<keyword evidence="6" id="KW-0677">Repeat</keyword>
<evidence type="ECO:0000256" key="4">
    <source>
        <dbReference type="ARBA" id="ARBA00022676"/>
    </source>
</evidence>
<dbReference type="GO" id="GO:0097363">
    <property type="term" value="F:protein O-acetylglucosaminyltransferase activity"/>
    <property type="evidence" value="ECO:0007669"/>
    <property type="project" value="UniProtKB-EC"/>
</dbReference>
<gene>
    <name evidence="9" type="ORF">MNBD_GAMMA17-2245</name>
</gene>
<dbReference type="InterPro" id="IPR011990">
    <property type="entry name" value="TPR-like_helical_dom_sf"/>
</dbReference>
<dbReference type="Pfam" id="PF00515">
    <property type="entry name" value="TPR_1"/>
    <property type="match status" value="1"/>
</dbReference>
<dbReference type="EMBL" id="UOFQ01000096">
    <property type="protein sequence ID" value="VAW88414.1"/>
    <property type="molecule type" value="Genomic_DNA"/>
</dbReference>
<reference evidence="9" key="1">
    <citation type="submission" date="2018-06" db="EMBL/GenBank/DDBJ databases">
        <authorList>
            <person name="Zhirakovskaya E."/>
        </authorList>
    </citation>
    <scope>NUCLEOTIDE SEQUENCE</scope>
</reference>
<evidence type="ECO:0000256" key="5">
    <source>
        <dbReference type="ARBA" id="ARBA00022679"/>
    </source>
</evidence>
<dbReference type="Pfam" id="PF13844">
    <property type="entry name" value="Glyco_transf_41"/>
    <property type="match status" value="2"/>
</dbReference>
<keyword evidence="5" id="KW-0808">Transferase</keyword>
<dbReference type="InterPro" id="IPR019734">
    <property type="entry name" value="TPR_rpt"/>
</dbReference>
<accession>A0A3B1A3W3</accession>
<dbReference type="Gene3D" id="3.40.50.11380">
    <property type="match status" value="1"/>
</dbReference>
<dbReference type="InterPro" id="IPR013105">
    <property type="entry name" value="TPR_2"/>
</dbReference>
<dbReference type="PROSITE" id="PS50293">
    <property type="entry name" value="TPR_REGION"/>
    <property type="match status" value="1"/>
</dbReference>
<dbReference type="Gene3D" id="1.25.40.10">
    <property type="entry name" value="Tetratricopeptide repeat domain"/>
    <property type="match status" value="5"/>
</dbReference>
<dbReference type="AlphaFoldDB" id="A0A3B1A3W3"/>
<comment type="pathway">
    <text evidence="1">Protein modification; protein glycosylation.</text>
</comment>
<dbReference type="PANTHER" id="PTHR44998">
    <property type="match status" value="1"/>
</dbReference>
<dbReference type="Gene3D" id="3.40.50.2000">
    <property type="entry name" value="Glycogen Phosphorylase B"/>
    <property type="match status" value="1"/>
</dbReference>
<evidence type="ECO:0000256" key="6">
    <source>
        <dbReference type="ARBA" id="ARBA00022737"/>
    </source>
</evidence>
<evidence type="ECO:0000256" key="3">
    <source>
        <dbReference type="ARBA" id="ARBA00011970"/>
    </source>
</evidence>
<dbReference type="UniPathway" id="UPA00378"/>
<keyword evidence="7" id="KW-0802">TPR repeat</keyword>